<keyword evidence="4" id="KW-0804">Transcription</keyword>
<evidence type="ECO:0000313" key="9">
    <source>
        <dbReference type="Proteomes" id="UP001346149"/>
    </source>
</evidence>
<dbReference type="SUPFAM" id="SSF55455">
    <property type="entry name" value="SRF-like"/>
    <property type="match status" value="1"/>
</dbReference>
<dbReference type="InterPro" id="IPR002100">
    <property type="entry name" value="TF_MADSbox"/>
</dbReference>
<dbReference type="GO" id="GO:0000981">
    <property type="term" value="F:DNA-binding transcription factor activity, RNA polymerase II-specific"/>
    <property type="evidence" value="ECO:0007669"/>
    <property type="project" value="TreeGrafter"/>
</dbReference>
<reference evidence="8 9" key="1">
    <citation type="journal article" date="2023" name="Hortic Res">
        <title>Pangenome of water caltrop reveals structural variations and asymmetric subgenome divergence after allopolyploidization.</title>
        <authorList>
            <person name="Zhang X."/>
            <person name="Chen Y."/>
            <person name="Wang L."/>
            <person name="Yuan Y."/>
            <person name="Fang M."/>
            <person name="Shi L."/>
            <person name="Lu R."/>
            <person name="Comes H.P."/>
            <person name="Ma Y."/>
            <person name="Chen Y."/>
            <person name="Huang G."/>
            <person name="Zhou Y."/>
            <person name="Zheng Z."/>
            <person name="Qiu Y."/>
        </authorList>
    </citation>
    <scope>NUCLEOTIDE SEQUENCE [LARGE SCALE GENOMIC DNA]</scope>
    <source>
        <strain evidence="8">F231</strain>
    </source>
</reference>
<dbReference type="GO" id="GO:0046983">
    <property type="term" value="F:protein dimerization activity"/>
    <property type="evidence" value="ECO:0007669"/>
    <property type="project" value="InterPro"/>
</dbReference>
<dbReference type="SMART" id="SM00432">
    <property type="entry name" value="MADS"/>
    <property type="match status" value="1"/>
</dbReference>
<accession>A0AAN7MIN4</accession>
<dbReference type="PROSITE" id="PS50066">
    <property type="entry name" value="MADS_BOX_2"/>
    <property type="match status" value="1"/>
</dbReference>
<feature type="signal peptide" evidence="6">
    <location>
        <begin position="1"/>
        <end position="17"/>
    </location>
</feature>
<evidence type="ECO:0000256" key="4">
    <source>
        <dbReference type="ARBA" id="ARBA00023163"/>
    </source>
</evidence>
<gene>
    <name evidence="8" type="ORF">SAY86_028549</name>
</gene>
<feature type="domain" description="MADS-box" evidence="7">
    <location>
        <begin position="52"/>
        <end position="104"/>
    </location>
</feature>
<dbReference type="AlphaFoldDB" id="A0AAN7MIN4"/>
<keyword evidence="6" id="KW-0732">Signal</keyword>
<dbReference type="PANTHER" id="PTHR11945">
    <property type="entry name" value="MADS BOX PROTEIN"/>
    <property type="match status" value="1"/>
</dbReference>
<dbReference type="EMBL" id="JAXQNO010000006">
    <property type="protein sequence ID" value="KAK4796223.1"/>
    <property type="molecule type" value="Genomic_DNA"/>
</dbReference>
<comment type="subcellular location">
    <subcellularLocation>
        <location evidence="1">Nucleus</location>
    </subcellularLocation>
</comment>
<dbReference type="Pfam" id="PF00319">
    <property type="entry name" value="SRF-TF"/>
    <property type="match status" value="1"/>
</dbReference>
<dbReference type="Proteomes" id="UP001346149">
    <property type="component" value="Unassembled WGS sequence"/>
</dbReference>
<name>A0AAN7MIN4_TRANT</name>
<dbReference type="PANTHER" id="PTHR11945:SF776">
    <property type="entry name" value="AGAMOUS-LIKE 50-RELATED"/>
    <property type="match status" value="1"/>
</dbReference>
<dbReference type="InterPro" id="IPR036879">
    <property type="entry name" value="TF_MADSbox_sf"/>
</dbReference>
<keyword evidence="3" id="KW-0238">DNA-binding</keyword>
<comment type="caution">
    <text evidence="8">The sequence shown here is derived from an EMBL/GenBank/DDBJ whole genome shotgun (WGS) entry which is preliminary data.</text>
</comment>
<evidence type="ECO:0000256" key="2">
    <source>
        <dbReference type="ARBA" id="ARBA00023015"/>
    </source>
</evidence>
<evidence type="ECO:0000256" key="3">
    <source>
        <dbReference type="ARBA" id="ARBA00023125"/>
    </source>
</evidence>
<evidence type="ECO:0000256" key="5">
    <source>
        <dbReference type="ARBA" id="ARBA00023242"/>
    </source>
</evidence>
<evidence type="ECO:0000256" key="6">
    <source>
        <dbReference type="SAM" id="SignalP"/>
    </source>
</evidence>
<keyword evidence="2" id="KW-0805">Transcription regulation</keyword>
<evidence type="ECO:0000259" key="7">
    <source>
        <dbReference type="PROSITE" id="PS50066"/>
    </source>
</evidence>
<dbReference type="FunFam" id="3.40.1810.10:FF:000006">
    <property type="entry name" value="Agamous-like MADS-box protein AGL62"/>
    <property type="match status" value="1"/>
</dbReference>
<dbReference type="Gene3D" id="3.40.1810.10">
    <property type="entry name" value="Transcription factor, MADS-box"/>
    <property type="match status" value="1"/>
</dbReference>
<keyword evidence="9" id="KW-1185">Reference proteome</keyword>
<dbReference type="PRINTS" id="PR00404">
    <property type="entry name" value="MADSDOMAIN"/>
</dbReference>
<dbReference type="GO" id="GO:0000978">
    <property type="term" value="F:RNA polymerase II cis-regulatory region sequence-specific DNA binding"/>
    <property type="evidence" value="ECO:0007669"/>
    <property type="project" value="TreeGrafter"/>
</dbReference>
<sequence>MPYHSLLLLIVPLGAFGSRSLCFVPELQLRIYDNAMATPPFPLLLRFHHLGKHLHSSSGRRVTFTKRRTGLFDKAAELCVLCGANVAILIFSEGGKAFCFGNLNVESVMEGYLTKSNPEEIIQRSESYNGRPIIDSAR</sequence>
<keyword evidence="5" id="KW-0539">Nucleus</keyword>
<dbReference type="GO" id="GO:0005634">
    <property type="term" value="C:nucleus"/>
    <property type="evidence" value="ECO:0007669"/>
    <property type="project" value="UniProtKB-SubCell"/>
</dbReference>
<proteinExistence type="predicted"/>
<protein>
    <recommendedName>
        <fullName evidence="7">MADS-box domain-containing protein</fullName>
    </recommendedName>
</protein>
<evidence type="ECO:0000313" key="8">
    <source>
        <dbReference type="EMBL" id="KAK4796223.1"/>
    </source>
</evidence>
<feature type="chain" id="PRO_5042993671" description="MADS-box domain-containing protein" evidence="6">
    <location>
        <begin position="18"/>
        <end position="138"/>
    </location>
</feature>
<evidence type="ECO:0000256" key="1">
    <source>
        <dbReference type="ARBA" id="ARBA00004123"/>
    </source>
</evidence>
<organism evidence="8 9">
    <name type="scientific">Trapa natans</name>
    <name type="common">Water chestnut</name>
    <dbReference type="NCBI Taxonomy" id="22666"/>
    <lineage>
        <taxon>Eukaryota</taxon>
        <taxon>Viridiplantae</taxon>
        <taxon>Streptophyta</taxon>
        <taxon>Embryophyta</taxon>
        <taxon>Tracheophyta</taxon>
        <taxon>Spermatophyta</taxon>
        <taxon>Magnoliopsida</taxon>
        <taxon>eudicotyledons</taxon>
        <taxon>Gunneridae</taxon>
        <taxon>Pentapetalae</taxon>
        <taxon>rosids</taxon>
        <taxon>malvids</taxon>
        <taxon>Myrtales</taxon>
        <taxon>Lythraceae</taxon>
        <taxon>Trapa</taxon>
    </lineage>
</organism>